<evidence type="ECO:0008006" key="2">
    <source>
        <dbReference type="Google" id="ProtNLM"/>
    </source>
</evidence>
<organism evidence="1">
    <name type="scientific">marine metagenome</name>
    <dbReference type="NCBI Taxonomy" id="408172"/>
    <lineage>
        <taxon>unclassified sequences</taxon>
        <taxon>metagenomes</taxon>
        <taxon>ecological metagenomes</taxon>
    </lineage>
</organism>
<sequence>MSVLKNSLNYILVLGILPVYLYSQDVSVLLSDVTVDGYTEDIVVPVTLINPGHSVGGFQFDVIADPAMVEMTGLTPMGAGSDFSADYTVFSDGSARVVFYNSGGPDGIPMGNDGIVLNLHFDGTTVLSAVLDLYIYDLIVSDDDGQIVSSEGGNGSVTIGHVIYMSATSDTGDVLETVDLEINMTNSGIVGGLQFDIFDTPNYVDLTDLTTTDRTTGFSVDWNDVAVGDRVVLYGPDNSNISPGEGPILTATFQIHEDAYADDVGVNIRNVIVTDDIGGTYWIATADSGTVTVTPGYIEEPHNLAAQSGMDTQVLLTWDPPYGPIPPEFSEDFESGELPADWTVLTNGNGWNVTENGSSNFWTIPSHTYYAVTNDDGF</sequence>
<feature type="non-terminal residue" evidence="1">
    <location>
        <position position="378"/>
    </location>
</feature>
<dbReference type="Gene3D" id="2.60.40.680">
    <property type="match status" value="2"/>
</dbReference>
<evidence type="ECO:0000313" key="1">
    <source>
        <dbReference type="EMBL" id="SVA29545.1"/>
    </source>
</evidence>
<dbReference type="AlphaFoldDB" id="A0A381UMZ1"/>
<name>A0A381UMZ1_9ZZZZ</name>
<gene>
    <name evidence="1" type="ORF">METZ01_LOCUS82399</name>
</gene>
<protein>
    <recommendedName>
        <fullName evidence="2">Cohesin domain-containing protein</fullName>
    </recommendedName>
</protein>
<reference evidence="1" key="1">
    <citation type="submission" date="2018-05" db="EMBL/GenBank/DDBJ databases">
        <authorList>
            <person name="Lanie J.A."/>
            <person name="Ng W.-L."/>
            <person name="Kazmierczak K.M."/>
            <person name="Andrzejewski T.M."/>
            <person name="Davidsen T.M."/>
            <person name="Wayne K.J."/>
            <person name="Tettelin H."/>
            <person name="Glass J.I."/>
            <person name="Rusch D."/>
            <person name="Podicherti R."/>
            <person name="Tsui H.-C.T."/>
            <person name="Winkler M.E."/>
        </authorList>
    </citation>
    <scope>NUCLEOTIDE SEQUENCE</scope>
</reference>
<dbReference type="InterPro" id="IPR008965">
    <property type="entry name" value="CBM2/CBM3_carb-bd_dom_sf"/>
</dbReference>
<dbReference type="GO" id="GO:0030246">
    <property type="term" value="F:carbohydrate binding"/>
    <property type="evidence" value="ECO:0007669"/>
    <property type="project" value="InterPro"/>
</dbReference>
<proteinExistence type="predicted"/>
<dbReference type="EMBL" id="UINC01006772">
    <property type="protein sequence ID" value="SVA29545.1"/>
    <property type="molecule type" value="Genomic_DNA"/>
</dbReference>
<dbReference type="SUPFAM" id="SSF49384">
    <property type="entry name" value="Carbohydrate-binding domain"/>
    <property type="match status" value="1"/>
</dbReference>
<accession>A0A381UMZ1</accession>